<evidence type="ECO:0000313" key="2">
    <source>
        <dbReference type="Proteomes" id="UP000033774"/>
    </source>
</evidence>
<feature type="non-terminal residue" evidence="1">
    <location>
        <position position="128"/>
    </location>
</feature>
<dbReference type="Proteomes" id="UP000033774">
    <property type="component" value="Unassembled WGS sequence"/>
</dbReference>
<organism evidence="1 2">
    <name type="scientific">Elstera litoralis</name>
    <dbReference type="NCBI Taxonomy" id="552518"/>
    <lineage>
        <taxon>Bacteria</taxon>
        <taxon>Pseudomonadati</taxon>
        <taxon>Pseudomonadota</taxon>
        <taxon>Alphaproteobacteria</taxon>
        <taxon>Rhodospirillales</taxon>
        <taxon>Rhodospirillaceae</taxon>
        <taxon>Elstera</taxon>
    </lineage>
</organism>
<dbReference type="EMBL" id="LAJY01000018">
    <property type="protein sequence ID" value="KJV11005.1"/>
    <property type="molecule type" value="Genomic_DNA"/>
</dbReference>
<comment type="caution">
    <text evidence="1">The sequence shown here is derived from an EMBL/GenBank/DDBJ whole genome shotgun (WGS) entry which is preliminary data.</text>
</comment>
<dbReference type="AlphaFoldDB" id="A0A0F3IW75"/>
<protein>
    <submittedName>
        <fullName evidence="1">Uncharacterized protein</fullName>
    </submittedName>
</protein>
<accession>A0A0F3IW75</accession>
<dbReference type="RefSeq" id="WP_045774257.1">
    <property type="nucleotide sequence ID" value="NZ_LAJY01000018.1"/>
</dbReference>
<name>A0A0F3IW75_9PROT</name>
<keyword evidence="2" id="KW-1185">Reference proteome</keyword>
<proteinExistence type="predicted"/>
<evidence type="ECO:0000313" key="1">
    <source>
        <dbReference type="EMBL" id="KJV11005.1"/>
    </source>
</evidence>
<sequence>MTIEERVLAYGDQTARPVPVETQMRDRGLAAPALEGKCLRLGIRPGFDISFYDLLFRDGLCTEGYSEPSLMIAALIDGDGEGYLIAEGQHPGGKPIRYAANTVFLHYADVRAFGGYRVETNSRFRMVE</sequence>
<reference evidence="1 2" key="1">
    <citation type="submission" date="2015-03" db="EMBL/GenBank/DDBJ databases">
        <title>Draft genome sequence of Elstera litoralis.</title>
        <authorList>
            <person name="Rahalkar M.C."/>
            <person name="Dhakephalkar P.K."/>
            <person name="Pore S.D."/>
            <person name="Arora P."/>
            <person name="Kapse N.G."/>
            <person name="Pandit P.S."/>
        </authorList>
    </citation>
    <scope>NUCLEOTIDE SEQUENCE [LARGE SCALE GENOMIC DNA]</scope>
    <source>
        <strain evidence="1 2">Dia-1</strain>
    </source>
</reference>
<gene>
    <name evidence="1" type="ORF">VZ95_01220</name>
</gene>